<evidence type="ECO:0000313" key="2">
    <source>
        <dbReference type="Proteomes" id="UP000190065"/>
    </source>
</evidence>
<dbReference type="Proteomes" id="UP000190065">
    <property type="component" value="Unassembled WGS sequence"/>
</dbReference>
<dbReference type="AlphaFoldDB" id="A0A1T4QWE0"/>
<evidence type="ECO:0000313" key="1">
    <source>
        <dbReference type="EMBL" id="SKA08082.1"/>
    </source>
</evidence>
<accession>A0A1T4QWE0</accession>
<organism evidence="1 2">
    <name type="scientific">Segatella oulorum</name>
    <dbReference type="NCBI Taxonomy" id="28136"/>
    <lineage>
        <taxon>Bacteria</taxon>
        <taxon>Pseudomonadati</taxon>
        <taxon>Bacteroidota</taxon>
        <taxon>Bacteroidia</taxon>
        <taxon>Bacteroidales</taxon>
        <taxon>Prevotellaceae</taxon>
        <taxon>Segatella</taxon>
    </lineage>
</organism>
<dbReference type="RefSeq" id="WP_199897263.1">
    <property type="nucleotide sequence ID" value="NZ_FUXK01000026.1"/>
</dbReference>
<sequence length="56" mass="6773">MANKRDNLLYRLRKKGVRANTREHTIFFGVGGEPFKIRQIRRLCREFHFNVQLVIE</sequence>
<gene>
    <name evidence="1" type="ORF">SAMN02745202_01980</name>
</gene>
<protein>
    <submittedName>
        <fullName evidence="1">Uncharacterized protein</fullName>
    </submittedName>
</protein>
<dbReference type="EMBL" id="FUXK01000026">
    <property type="protein sequence ID" value="SKA08082.1"/>
    <property type="molecule type" value="Genomic_DNA"/>
</dbReference>
<proteinExistence type="predicted"/>
<name>A0A1T4QWE0_9BACT</name>
<dbReference type="STRING" id="28136.SAMN02745202_01980"/>
<reference evidence="1 2" key="1">
    <citation type="submission" date="2017-02" db="EMBL/GenBank/DDBJ databases">
        <authorList>
            <person name="Peterson S.W."/>
        </authorList>
    </citation>
    <scope>NUCLEOTIDE SEQUENCE [LARGE SCALE GENOMIC DNA]</scope>
    <source>
        <strain evidence="1 2">ATCC 43324</strain>
    </source>
</reference>